<accession>A0A067RFU9</accession>
<dbReference type="InParanoid" id="A0A067RFU9"/>
<sequence length="40" mass="4668">MYFSIIILLYPFFNNGTDNTQPVCICSNCTKINWAFFKSI</sequence>
<evidence type="ECO:0000313" key="2">
    <source>
        <dbReference type="Proteomes" id="UP000027135"/>
    </source>
</evidence>
<protein>
    <submittedName>
        <fullName evidence="1">Uncharacterized protein</fullName>
    </submittedName>
</protein>
<dbReference type="AlphaFoldDB" id="A0A067RFU9"/>
<keyword evidence="2" id="KW-1185">Reference proteome</keyword>
<dbReference type="EMBL" id="KK852714">
    <property type="protein sequence ID" value="KDR17907.1"/>
    <property type="molecule type" value="Genomic_DNA"/>
</dbReference>
<name>A0A067RFU9_ZOONE</name>
<organism evidence="1 2">
    <name type="scientific">Zootermopsis nevadensis</name>
    <name type="common">Dampwood termite</name>
    <dbReference type="NCBI Taxonomy" id="136037"/>
    <lineage>
        <taxon>Eukaryota</taxon>
        <taxon>Metazoa</taxon>
        <taxon>Ecdysozoa</taxon>
        <taxon>Arthropoda</taxon>
        <taxon>Hexapoda</taxon>
        <taxon>Insecta</taxon>
        <taxon>Pterygota</taxon>
        <taxon>Neoptera</taxon>
        <taxon>Polyneoptera</taxon>
        <taxon>Dictyoptera</taxon>
        <taxon>Blattodea</taxon>
        <taxon>Blattoidea</taxon>
        <taxon>Termitoidae</taxon>
        <taxon>Termopsidae</taxon>
        <taxon>Zootermopsis</taxon>
    </lineage>
</organism>
<dbReference type="Proteomes" id="UP000027135">
    <property type="component" value="Unassembled WGS sequence"/>
</dbReference>
<proteinExistence type="predicted"/>
<evidence type="ECO:0000313" key="1">
    <source>
        <dbReference type="EMBL" id="KDR17907.1"/>
    </source>
</evidence>
<reference evidence="1 2" key="1">
    <citation type="journal article" date="2014" name="Nat. Commun.">
        <title>Molecular traces of alternative social organization in a termite genome.</title>
        <authorList>
            <person name="Terrapon N."/>
            <person name="Li C."/>
            <person name="Robertson H.M."/>
            <person name="Ji L."/>
            <person name="Meng X."/>
            <person name="Booth W."/>
            <person name="Chen Z."/>
            <person name="Childers C.P."/>
            <person name="Glastad K.M."/>
            <person name="Gokhale K."/>
            <person name="Gowin J."/>
            <person name="Gronenberg W."/>
            <person name="Hermansen R.A."/>
            <person name="Hu H."/>
            <person name="Hunt B.G."/>
            <person name="Huylmans A.K."/>
            <person name="Khalil S.M."/>
            <person name="Mitchell R.D."/>
            <person name="Munoz-Torres M.C."/>
            <person name="Mustard J.A."/>
            <person name="Pan H."/>
            <person name="Reese J.T."/>
            <person name="Scharf M.E."/>
            <person name="Sun F."/>
            <person name="Vogel H."/>
            <person name="Xiao J."/>
            <person name="Yang W."/>
            <person name="Yang Z."/>
            <person name="Yang Z."/>
            <person name="Zhou J."/>
            <person name="Zhu J."/>
            <person name="Brent C.S."/>
            <person name="Elsik C.G."/>
            <person name="Goodisman M.A."/>
            <person name="Liberles D.A."/>
            <person name="Roe R.M."/>
            <person name="Vargo E.L."/>
            <person name="Vilcinskas A."/>
            <person name="Wang J."/>
            <person name="Bornberg-Bauer E."/>
            <person name="Korb J."/>
            <person name="Zhang G."/>
            <person name="Liebig J."/>
        </authorList>
    </citation>
    <scope>NUCLEOTIDE SEQUENCE [LARGE SCALE GENOMIC DNA]</scope>
    <source>
        <tissue evidence="1">Whole organism</tissue>
    </source>
</reference>
<gene>
    <name evidence="1" type="ORF">L798_08214</name>
</gene>